<gene>
    <name evidence="6" type="ORF">F4553_005356</name>
</gene>
<dbReference type="SUPFAM" id="SSF55811">
    <property type="entry name" value="Nudix"/>
    <property type="match status" value="1"/>
</dbReference>
<dbReference type="PANTHER" id="PTHR43046:SF14">
    <property type="entry name" value="MUTT_NUDIX FAMILY PROTEIN"/>
    <property type="match status" value="1"/>
</dbReference>
<evidence type="ECO:0000256" key="3">
    <source>
        <dbReference type="ARBA" id="ARBA00022801"/>
    </source>
</evidence>
<feature type="domain" description="Nudix hydrolase" evidence="5">
    <location>
        <begin position="11"/>
        <end position="164"/>
    </location>
</feature>
<comment type="cofactor">
    <cofactor evidence="1">
        <name>Mg(2+)</name>
        <dbReference type="ChEBI" id="CHEBI:18420"/>
    </cofactor>
</comment>
<accession>A0A841BSE0</accession>
<proteinExistence type="inferred from homology"/>
<dbReference type="InterPro" id="IPR020476">
    <property type="entry name" value="Nudix_hydrolase"/>
</dbReference>
<dbReference type="Gene3D" id="3.90.79.10">
    <property type="entry name" value="Nucleoside Triphosphate Pyrophosphohydrolase"/>
    <property type="match status" value="1"/>
</dbReference>
<evidence type="ECO:0000256" key="2">
    <source>
        <dbReference type="ARBA" id="ARBA00005582"/>
    </source>
</evidence>
<dbReference type="PRINTS" id="PR00502">
    <property type="entry name" value="NUDIXFAMILY"/>
</dbReference>
<dbReference type="EMBL" id="JACHMN010000002">
    <property type="protein sequence ID" value="MBB5871977.1"/>
    <property type="molecule type" value="Genomic_DNA"/>
</dbReference>
<evidence type="ECO:0000313" key="6">
    <source>
        <dbReference type="EMBL" id="MBB5871977.1"/>
    </source>
</evidence>
<dbReference type="InterPro" id="IPR015797">
    <property type="entry name" value="NUDIX_hydrolase-like_dom_sf"/>
</dbReference>
<evidence type="ECO:0000256" key="4">
    <source>
        <dbReference type="RuleBase" id="RU003476"/>
    </source>
</evidence>
<evidence type="ECO:0000256" key="1">
    <source>
        <dbReference type="ARBA" id="ARBA00001946"/>
    </source>
</evidence>
<dbReference type="RefSeq" id="WP_184840389.1">
    <property type="nucleotide sequence ID" value="NZ_JACHMN010000002.1"/>
</dbReference>
<comment type="similarity">
    <text evidence="2 4">Belongs to the Nudix hydrolase family.</text>
</comment>
<dbReference type="Proteomes" id="UP000587527">
    <property type="component" value="Unassembled WGS sequence"/>
</dbReference>
<keyword evidence="3 4" id="KW-0378">Hydrolase</keyword>
<keyword evidence="7" id="KW-1185">Reference proteome</keyword>
<comment type="caution">
    <text evidence="6">The sequence shown here is derived from an EMBL/GenBank/DDBJ whole genome shotgun (WGS) entry which is preliminary data.</text>
</comment>
<dbReference type="InterPro" id="IPR020084">
    <property type="entry name" value="NUDIX_hydrolase_CS"/>
</dbReference>
<dbReference type="CDD" id="cd03674">
    <property type="entry name" value="NUDIX_Hydrolase"/>
    <property type="match status" value="1"/>
</dbReference>
<protein>
    <submittedName>
        <fullName evidence="6">8-oxo-dGTP pyrophosphatase MutT (NUDIX family)</fullName>
    </submittedName>
</protein>
<reference evidence="6 7" key="1">
    <citation type="submission" date="2020-08" db="EMBL/GenBank/DDBJ databases">
        <title>Sequencing the genomes of 1000 actinobacteria strains.</title>
        <authorList>
            <person name="Klenk H.-P."/>
        </authorList>
    </citation>
    <scope>NUCLEOTIDE SEQUENCE [LARGE SCALE GENOMIC DNA]</scope>
    <source>
        <strain evidence="6 7">DSM 45362</strain>
    </source>
</reference>
<dbReference type="AlphaFoldDB" id="A0A841BSE0"/>
<organism evidence="6 7">
    <name type="scientific">Allocatelliglobosispora scoriae</name>
    <dbReference type="NCBI Taxonomy" id="643052"/>
    <lineage>
        <taxon>Bacteria</taxon>
        <taxon>Bacillati</taxon>
        <taxon>Actinomycetota</taxon>
        <taxon>Actinomycetes</taxon>
        <taxon>Micromonosporales</taxon>
        <taxon>Micromonosporaceae</taxon>
        <taxon>Allocatelliglobosispora</taxon>
    </lineage>
</organism>
<dbReference type="GO" id="GO:0016787">
    <property type="term" value="F:hydrolase activity"/>
    <property type="evidence" value="ECO:0007669"/>
    <property type="project" value="UniProtKB-KW"/>
</dbReference>
<dbReference type="PROSITE" id="PS00893">
    <property type="entry name" value="NUDIX_BOX"/>
    <property type="match status" value="1"/>
</dbReference>
<sequence>MFAPPTVTEETRHLTASVVVIDPHAVRVLLVHHNATGRLMFPGGHVDPNEAPHEAALRELREETGLTADLYPSGPVVVLPGMRVLPVPWLVAEIPAPAKPDRGPGRPAEPAHSHLDALYLATGDSRRVPVALESEVATAQWVRLLDLDTLPVRAEVPELAWAAFDAVTVGAGVAR</sequence>
<evidence type="ECO:0000313" key="7">
    <source>
        <dbReference type="Proteomes" id="UP000587527"/>
    </source>
</evidence>
<dbReference type="InterPro" id="IPR000086">
    <property type="entry name" value="NUDIX_hydrolase_dom"/>
</dbReference>
<evidence type="ECO:0000259" key="5">
    <source>
        <dbReference type="PROSITE" id="PS51462"/>
    </source>
</evidence>
<name>A0A841BSE0_9ACTN</name>
<dbReference type="PANTHER" id="PTHR43046">
    <property type="entry name" value="GDP-MANNOSE MANNOSYL HYDROLASE"/>
    <property type="match status" value="1"/>
</dbReference>
<dbReference type="PROSITE" id="PS51462">
    <property type="entry name" value="NUDIX"/>
    <property type="match status" value="1"/>
</dbReference>
<dbReference type="Pfam" id="PF00293">
    <property type="entry name" value="NUDIX"/>
    <property type="match status" value="1"/>
</dbReference>